<dbReference type="VEuPathDB" id="TrichDB:TRFO_23338"/>
<dbReference type="OrthoDB" id="67700at2759"/>
<dbReference type="GeneID" id="94837795"/>
<evidence type="ECO:0000259" key="1">
    <source>
        <dbReference type="PROSITE" id="PS50004"/>
    </source>
</evidence>
<reference evidence="2" key="1">
    <citation type="submission" date="2016-10" db="EMBL/GenBank/DDBJ databases">
        <authorList>
            <person name="Benchimol M."/>
            <person name="Almeida L.G."/>
            <person name="Vasconcelos A.T."/>
            <person name="Perreira-Neves A."/>
            <person name="Rosa I.A."/>
            <person name="Tasca T."/>
            <person name="Bogo M.R."/>
            <person name="de Souza W."/>
        </authorList>
    </citation>
    <scope>NUCLEOTIDE SEQUENCE [LARGE SCALE GENOMIC DNA]</scope>
    <source>
        <strain evidence="2">K</strain>
    </source>
</reference>
<dbReference type="Gene3D" id="2.60.60.30">
    <property type="entry name" value="sav2460 like domains"/>
    <property type="match status" value="1"/>
</dbReference>
<dbReference type="InterPro" id="IPR003325">
    <property type="entry name" value="TerD"/>
</dbReference>
<dbReference type="Gene3D" id="2.60.40.150">
    <property type="entry name" value="C2 domain"/>
    <property type="match status" value="1"/>
</dbReference>
<dbReference type="Proteomes" id="UP000179807">
    <property type="component" value="Unassembled WGS sequence"/>
</dbReference>
<dbReference type="Pfam" id="PF02342">
    <property type="entry name" value="TerD"/>
    <property type="match status" value="1"/>
</dbReference>
<keyword evidence="3" id="KW-1185">Reference proteome</keyword>
<dbReference type="PANTHER" id="PTHR32097:SF17">
    <property type="entry name" value="CAMP-BINDING PROTEIN 1-RELATED"/>
    <property type="match status" value="1"/>
</dbReference>
<dbReference type="InterPro" id="IPR051324">
    <property type="entry name" value="Stress/Tellurium_Resist"/>
</dbReference>
<name>A0A1J4KAE9_9EUKA</name>
<feature type="domain" description="C2" evidence="1">
    <location>
        <begin position="1"/>
        <end position="103"/>
    </location>
</feature>
<dbReference type="SUPFAM" id="SSF49562">
    <property type="entry name" value="C2 domain (Calcium/lipid-binding domain, CaLB)"/>
    <property type="match status" value="1"/>
</dbReference>
<comment type="caution">
    <text evidence="2">The sequence shown here is derived from an EMBL/GenBank/DDBJ whole genome shotgun (WGS) entry which is preliminary data.</text>
</comment>
<sequence>MFNLTICSANNLPAVDKNGLSDPYVKIFPNNFGRNFDINTKTKVIKKNLNPEWNQEFKIPFFFCQSIRFEVWDANAIAHDKQLGEAILYISKDVLNTEHTLNVKLMPQLSVEGTSTLKISISSPSEAKFQEKAKKNDFMYIYPSFNPSLDQNSNVSLFVYSVNTNGTCFDVCDDIYSLGENEGGHYGINSCLTQVYQLDIGKLAGCRFFFIIQSENYKGKVNLNLITGPKVYKYKHFKKFRFFSQQSLEIDNGEVKFYPESLKVKHFSIKSSKIKKVPQHAPTLQSPEQQNPVEELRVEIGKTLCPKKKPFHKRFELAVGSRYSLLQAYDFNNLNSHPKCIKIGLGWDTACDLDASVLIIDSKGEQRQPICYYHRRSEKGDISTSGDNMTGVGSGDDETLTIHLDQVDEDYKYLGIVVTVYTGINFNKINGAYCRIIDGETNTEIMHLNMTSREEKTGLLFAIMARVDGVWDMWPCLEYFNGTNPAQAQGFFSTYIKSGIVDQMLNIDY</sequence>
<organism evidence="2 3">
    <name type="scientific">Tritrichomonas foetus</name>
    <dbReference type="NCBI Taxonomy" id="1144522"/>
    <lineage>
        <taxon>Eukaryota</taxon>
        <taxon>Metamonada</taxon>
        <taxon>Parabasalia</taxon>
        <taxon>Tritrichomonadida</taxon>
        <taxon>Tritrichomonadidae</taxon>
        <taxon>Tritrichomonas</taxon>
    </lineage>
</organism>
<dbReference type="InterPro" id="IPR000008">
    <property type="entry name" value="C2_dom"/>
</dbReference>
<dbReference type="PROSITE" id="PS50004">
    <property type="entry name" value="C2"/>
    <property type="match status" value="1"/>
</dbReference>
<evidence type="ECO:0000313" key="2">
    <source>
        <dbReference type="EMBL" id="OHT08195.1"/>
    </source>
</evidence>
<dbReference type="CDD" id="cd06974">
    <property type="entry name" value="TerD_like"/>
    <property type="match status" value="1"/>
</dbReference>
<proteinExistence type="predicted"/>
<protein>
    <recommendedName>
        <fullName evidence="1">C2 domain-containing protein</fullName>
    </recommendedName>
</protein>
<dbReference type="PANTHER" id="PTHR32097">
    <property type="entry name" value="CAMP-BINDING PROTEIN 1-RELATED"/>
    <property type="match status" value="1"/>
</dbReference>
<dbReference type="InterPro" id="IPR035892">
    <property type="entry name" value="C2_domain_sf"/>
</dbReference>
<dbReference type="EMBL" id="MLAK01000674">
    <property type="protein sequence ID" value="OHT08195.1"/>
    <property type="molecule type" value="Genomic_DNA"/>
</dbReference>
<dbReference type="SMART" id="SM00239">
    <property type="entry name" value="C2"/>
    <property type="match status" value="1"/>
</dbReference>
<dbReference type="RefSeq" id="XP_068361331.1">
    <property type="nucleotide sequence ID" value="XM_068503091.1"/>
</dbReference>
<dbReference type="Pfam" id="PF00168">
    <property type="entry name" value="C2"/>
    <property type="match status" value="1"/>
</dbReference>
<gene>
    <name evidence="2" type="ORF">TRFO_23338</name>
</gene>
<dbReference type="AlphaFoldDB" id="A0A1J4KAE9"/>
<evidence type="ECO:0000313" key="3">
    <source>
        <dbReference type="Proteomes" id="UP000179807"/>
    </source>
</evidence>
<accession>A0A1J4KAE9</accession>